<dbReference type="InterPro" id="IPR050563">
    <property type="entry name" value="4-hydroxybenzoyl-CoA_TE"/>
</dbReference>
<comment type="similarity">
    <text evidence="1">Belongs to the 4-hydroxybenzoyl-CoA thioesterase family.</text>
</comment>
<sequence>MEYRLVVDFDDVDYARVVYFARYLAFAEKAQAQVLRKYNLSHKRMAEQYNVATPVIRSEFSYLSPARLDDELIIHARIEHLSAKGFECEYKIIRAEQEKLICTGKTHHRFIDLESFKATEISGDLYRIFDTIRKEVRV</sequence>
<dbReference type="AlphaFoldDB" id="A0A0U2WAA6"/>
<dbReference type="RefSeq" id="WP_160327418.1">
    <property type="nucleotide sequence ID" value="NZ_BJCS01000016.1"/>
</dbReference>
<dbReference type="Pfam" id="PF13279">
    <property type="entry name" value="4HBT_2"/>
    <property type="match status" value="1"/>
</dbReference>
<evidence type="ECO:0000256" key="2">
    <source>
        <dbReference type="ARBA" id="ARBA00022801"/>
    </source>
</evidence>
<proteinExistence type="inferred from homology"/>
<dbReference type="KEGG" id="pnp:IJ22_51850"/>
<reference evidence="4" key="1">
    <citation type="submission" date="2015-12" db="EMBL/GenBank/DDBJ databases">
        <title>Complete genome sequences of two moderately thermophilic Paenibacillus species.</title>
        <authorList>
            <person name="Butler R.III."/>
            <person name="Wang J."/>
            <person name="Stark B.C."/>
            <person name="Pombert J.-F."/>
        </authorList>
    </citation>
    <scope>NUCLEOTIDE SEQUENCE [LARGE SCALE GENOMIC DNA]</scope>
    <source>
        <strain evidence="4">32O-Y</strain>
    </source>
</reference>
<protein>
    <submittedName>
        <fullName evidence="3">YbgC/YbaW family acyl-CoA thioester hydrolase</fullName>
    </submittedName>
</protein>
<dbReference type="NCBIfam" id="TIGR00051">
    <property type="entry name" value="YbgC/FadM family acyl-CoA thioesterase"/>
    <property type="match status" value="1"/>
</dbReference>
<dbReference type="SUPFAM" id="SSF54637">
    <property type="entry name" value="Thioesterase/thiol ester dehydrase-isomerase"/>
    <property type="match status" value="1"/>
</dbReference>
<reference evidence="3 4" key="2">
    <citation type="journal article" date="2016" name="Genome Announc.">
        <title>Complete Genome Sequences of Two Interactive Moderate Thermophiles, Paenibacillus napthalenovorans 32O-Y and Paenibacillus sp. 32O-W.</title>
        <authorList>
            <person name="Butler R.R.III."/>
            <person name="Wang J."/>
            <person name="Stark B.C."/>
            <person name="Pombert J.F."/>
        </authorList>
    </citation>
    <scope>NUCLEOTIDE SEQUENCE [LARGE SCALE GENOMIC DNA]</scope>
    <source>
        <strain evidence="3 4">32O-Y</strain>
    </source>
</reference>
<evidence type="ECO:0000256" key="1">
    <source>
        <dbReference type="ARBA" id="ARBA00005953"/>
    </source>
</evidence>
<dbReference type="PANTHER" id="PTHR31793:SF37">
    <property type="entry name" value="ACYL-COA THIOESTER HYDROLASE YBGC"/>
    <property type="match status" value="1"/>
</dbReference>
<dbReference type="PIRSF" id="PIRSF003230">
    <property type="entry name" value="YbgC"/>
    <property type="match status" value="1"/>
</dbReference>
<dbReference type="InterPro" id="IPR006684">
    <property type="entry name" value="YbgC/YbaW"/>
</dbReference>
<evidence type="ECO:0000313" key="3">
    <source>
        <dbReference type="EMBL" id="ALS25444.1"/>
    </source>
</evidence>
<dbReference type="Gene3D" id="3.10.129.10">
    <property type="entry name" value="Hotdog Thioesterase"/>
    <property type="match status" value="1"/>
</dbReference>
<gene>
    <name evidence="3" type="ORF">IJ22_51850</name>
</gene>
<keyword evidence="4" id="KW-1185">Reference proteome</keyword>
<dbReference type="InterPro" id="IPR029069">
    <property type="entry name" value="HotDog_dom_sf"/>
</dbReference>
<dbReference type="STRING" id="162209.IJ22_51850"/>
<dbReference type="PATRIC" id="fig|162209.4.peg.5481"/>
<dbReference type="CDD" id="cd00586">
    <property type="entry name" value="4HBT"/>
    <property type="match status" value="1"/>
</dbReference>
<dbReference type="EMBL" id="CP013652">
    <property type="protein sequence ID" value="ALS25444.1"/>
    <property type="molecule type" value="Genomic_DNA"/>
</dbReference>
<accession>A0A0U2WAA6</accession>
<dbReference type="OrthoDB" id="9800856at2"/>
<organism evidence="3 4">
    <name type="scientific">Paenibacillus naphthalenovorans</name>
    <dbReference type="NCBI Taxonomy" id="162209"/>
    <lineage>
        <taxon>Bacteria</taxon>
        <taxon>Bacillati</taxon>
        <taxon>Bacillota</taxon>
        <taxon>Bacilli</taxon>
        <taxon>Bacillales</taxon>
        <taxon>Paenibacillaceae</taxon>
        <taxon>Paenibacillus</taxon>
    </lineage>
</organism>
<dbReference type="Proteomes" id="UP000061660">
    <property type="component" value="Chromosome"/>
</dbReference>
<evidence type="ECO:0000313" key="4">
    <source>
        <dbReference type="Proteomes" id="UP000061660"/>
    </source>
</evidence>
<name>A0A0U2WAA6_9BACL</name>
<dbReference type="GO" id="GO:0047617">
    <property type="term" value="F:fatty acyl-CoA hydrolase activity"/>
    <property type="evidence" value="ECO:0007669"/>
    <property type="project" value="TreeGrafter"/>
</dbReference>
<keyword evidence="2 3" id="KW-0378">Hydrolase</keyword>
<dbReference type="PANTHER" id="PTHR31793">
    <property type="entry name" value="4-HYDROXYBENZOYL-COA THIOESTERASE FAMILY MEMBER"/>
    <property type="match status" value="1"/>
</dbReference>